<evidence type="ECO:0000313" key="9">
    <source>
        <dbReference type="Proteomes" id="UP001177023"/>
    </source>
</evidence>
<dbReference type="SUPFAM" id="SSF81321">
    <property type="entry name" value="Family A G protein-coupled receptor-like"/>
    <property type="match status" value="1"/>
</dbReference>
<feature type="transmembrane region" description="Helical" evidence="5">
    <location>
        <begin position="108"/>
        <end position="132"/>
    </location>
</feature>
<name>A0AA36FT47_9BILA</name>
<comment type="subcellular location">
    <subcellularLocation>
        <location evidence="1">Membrane</location>
    </subcellularLocation>
</comment>
<dbReference type="InterPro" id="IPR019427">
    <property type="entry name" value="7TM_GPCR_serpentine_rcpt_Srw"/>
</dbReference>
<evidence type="ECO:0000256" key="1">
    <source>
        <dbReference type="ARBA" id="ARBA00004370"/>
    </source>
</evidence>
<dbReference type="EMBL" id="CATQJA010001174">
    <property type="protein sequence ID" value="CAJ0566170.1"/>
    <property type="molecule type" value="Genomic_DNA"/>
</dbReference>
<dbReference type="Proteomes" id="UP001177023">
    <property type="component" value="Unassembled WGS sequence"/>
</dbReference>
<dbReference type="GO" id="GO:0008528">
    <property type="term" value="F:G protein-coupled peptide receptor activity"/>
    <property type="evidence" value="ECO:0007669"/>
    <property type="project" value="InterPro"/>
</dbReference>
<evidence type="ECO:0000256" key="4">
    <source>
        <dbReference type="ARBA" id="ARBA00023136"/>
    </source>
</evidence>
<dbReference type="Pfam" id="PF10324">
    <property type="entry name" value="7TM_GPCR_Srw"/>
    <property type="match status" value="1"/>
</dbReference>
<dbReference type="AlphaFoldDB" id="A0AA36FT47"/>
<keyword evidence="4 5" id="KW-0472">Membrane</keyword>
<keyword evidence="9" id="KW-1185">Reference proteome</keyword>
<reference evidence="7" key="1">
    <citation type="submission" date="2023-06" db="EMBL/GenBank/DDBJ databases">
        <authorList>
            <person name="Delattre M."/>
        </authorList>
    </citation>
    <scope>NUCLEOTIDE SEQUENCE</scope>
    <source>
        <strain evidence="7">AF72</strain>
    </source>
</reference>
<dbReference type="InterPro" id="IPR017452">
    <property type="entry name" value="GPCR_Rhodpsn_7TM"/>
</dbReference>
<feature type="transmembrane region" description="Helical" evidence="5">
    <location>
        <begin position="266"/>
        <end position="292"/>
    </location>
</feature>
<feature type="transmembrane region" description="Helical" evidence="5">
    <location>
        <begin position="152"/>
        <end position="171"/>
    </location>
</feature>
<evidence type="ECO:0000256" key="3">
    <source>
        <dbReference type="ARBA" id="ARBA00022989"/>
    </source>
</evidence>
<dbReference type="PANTHER" id="PTHR46273:SF6">
    <property type="entry name" value="G-PROTEIN COUPLED RECEPTORS FAMILY 1 PROFILE DOMAIN-CONTAINING PROTEIN"/>
    <property type="match status" value="1"/>
</dbReference>
<proteinExistence type="predicted"/>
<dbReference type="CDD" id="cd14978">
    <property type="entry name" value="7tmA_FMRFamide_R-like"/>
    <property type="match status" value="1"/>
</dbReference>
<gene>
    <name evidence="7" type="ORF">MSPICULIGERA_LOCUS4785</name>
    <name evidence="8" type="ORF">MSPICULIGERA_LOCUS4835</name>
</gene>
<keyword evidence="3 5" id="KW-1133">Transmembrane helix</keyword>
<evidence type="ECO:0000256" key="5">
    <source>
        <dbReference type="SAM" id="Phobius"/>
    </source>
</evidence>
<dbReference type="InterPro" id="IPR053219">
    <property type="entry name" value="GPCR_Dmsr-1"/>
</dbReference>
<comment type="caution">
    <text evidence="7">The sequence shown here is derived from an EMBL/GenBank/DDBJ whole genome shotgun (WGS) entry which is preliminary data.</text>
</comment>
<feature type="transmembrane region" description="Helical" evidence="5">
    <location>
        <begin position="37"/>
        <end position="57"/>
    </location>
</feature>
<accession>A0AA36FT47</accession>
<evidence type="ECO:0000313" key="7">
    <source>
        <dbReference type="EMBL" id="CAJ0566170.1"/>
    </source>
</evidence>
<dbReference type="Gene3D" id="1.20.1070.10">
    <property type="entry name" value="Rhodopsin 7-helix transmembrane proteins"/>
    <property type="match status" value="1"/>
</dbReference>
<feature type="non-terminal residue" evidence="7">
    <location>
        <position position="404"/>
    </location>
</feature>
<protein>
    <recommendedName>
        <fullName evidence="6">G-protein coupled receptors family 1 profile domain-containing protein</fullName>
    </recommendedName>
</protein>
<dbReference type="PANTHER" id="PTHR46273">
    <property type="entry name" value="MYOSUPPRESSIN RECEPTOR 1, ISOFORM B-RELATED"/>
    <property type="match status" value="1"/>
</dbReference>
<feature type="domain" description="G-protein coupled receptors family 1 profile" evidence="6">
    <location>
        <begin position="49"/>
        <end position="323"/>
    </location>
</feature>
<feature type="transmembrane region" description="Helical" evidence="5">
    <location>
        <begin position="304"/>
        <end position="325"/>
    </location>
</feature>
<keyword evidence="2 5" id="KW-0812">Transmembrane</keyword>
<dbReference type="GO" id="GO:0005886">
    <property type="term" value="C:plasma membrane"/>
    <property type="evidence" value="ECO:0007669"/>
    <property type="project" value="TreeGrafter"/>
</dbReference>
<feature type="transmembrane region" description="Helical" evidence="5">
    <location>
        <begin position="69"/>
        <end position="88"/>
    </location>
</feature>
<evidence type="ECO:0000256" key="2">
    <source>
        <dbReference type="ARBA" id="ARBA00022692"/>
    </source>
</evidence>
<dbReference type="EMBL" id="CATQJA010001187">
    <property type="protein sequence ID" value="CAJ0566223.1"/>
    <property type="molecule type" value="Genomic_DNA"/>
</dbReference>
<feature type="transmembrane region" description="Helical" evidence="5">
    <location>
        <begin position="212"/>
        <end position="235"/>
    </location>
</feature>
<sequence length="404" mass="46577">MNCSDGPPLFDLDDPLTSSILNITVEFKNFYKPIHRYLAVILCIVGLLFNSVHIWVLRQPRLRSTSVHTVLIGIACSDISTMVSYLIYNTRFEIFEHRYGYSYIWTGILVLHVTLSIACHAITLYLVVLMAFIRWRVMINPGSGWMRTQRACIGCILLAVWVAMLSIPTFLNHQILPSYYYLDENDKKHYLYQIGFSNMMLDNGCVLMKANLWITGIFMKAIPCFLLFWLTVGLIHQMRVNRMKRKLILHVKEDEKQRKRGDQTTYMLLLMVSVFLFTELPQGVIAILSAMYTQEFHRHVYAPLADVLDLLSLVNCYVAFLVYVCTCSRYRQTLLTILPNVDRIMSNLTTRQNTLVNPQKRDSLAPNGTKVIPQSVRRCSRSEVVNTEVTALVNGRESCTDTYL</sequence>
<dbReference type="PROSITE" id="PS50262">
    <property type="entry name" value="G_PROTEIN_RECEP_F1_2"/>
    <property type="match status" value="1"/>
</dbReference>
<organism evidence="7 9">
    <name type="scientific">Mesorhabditis spiculigera</name>
    <dbReference type="NCBI Taxonomy" id="96644"/>
    <lineage>
        <taxon>Eukaryota</taxon>
        <taxon>Metazoa</taxon>
        <taxon>Ecdysozoa</taxon>
        <taxon>Nematoda</taxon>
        <taxon>Chromadorea</taxon>
        <taxon>Rhabditida</taxon>
        <taxon>Rhabditina</taxon>
        <taxon>Rhabditomorpha</taxon>
        <taxon>Rhabditoidea</taxon>
        <taxon>Rhabditidae</taxon>
        <taxon>Mesorhabditinae</taxon>
        <taxon>Mesorhabditis</taxon>
    </lineage>
</organism>
<evidence type="ECO:0000259" key="6">
    <source>
        <dbReference type="PROSITE" id="PS50262"/>
    </source>
</evidence>
<evidence type="ECO:0000313" key="8">
    <source>
        <dbReference type="EMBL" id="CAJ0566223.1"/>
    </source>
</evidence>